<dbReference type="OrthoDB" id="18331at10239"/>
<name>A0A0F6YR27_9CAUD</name>
<dbReference type="GeneID" id="26646478"/>
<accession>A0A0F6YR27</accession>
<dbReference type="KEGG" id="vg:26646478"/>
<proteinExistence type="predicted"/>
<protein>
    <submittedName>
        <fullName evidence="1">Uncharacterized protein</fullName>
    </submittedName>
</protein>
<sequence length="93" mass="10131">MTLTPAEHYERADALVAELELVDPRKAGDLAHVRHKAILAELHARLAQSPWWPAIADELGYAVAEIGSCTDMPKFVDNGGPVIETRTATGDRL</sequence>
<dbReference type="RefSeq" id="YP_009198392.1">
    <property type="nucleotide sequence ID" value="NC_028796.1"/>
</dbReference>
<dbReference type="EMBL" id="KR080195">
    <property type="protein sequence ID" value="AKF14408.1"/>
    <property type="molecule type" value="Genomic_DNA"/>
</dbReference>
<organism evidence="1 2">
    <name type="scientific">Mycobacterium phage Phayonce</name>
    <dbReference type="NCBI Taxonomy" id="1647302"/>
    <lineage>
        <taxon>Viruses</taxon>
        <taxon>Duplodnaviria</taxon>
        <taxon>Heunggongvirae</taxon>
        <taxon>Uroviricota</taxon>
        <taxon>Caudoviricetes</taxon>
        <taxon>Pclasvirinae</taxon>
        <taxon>Phayoncevirus</taxon>
        <taxon>Phayoncevirus phayonce</taxon>
    </lineage>
</organism>
<gene>
    <name evidence="1" type="primary">48</name>
    <name evidence="1" type="ORF">SEA_PHAYONCE_48</name>
</gene>
<evidence type="ECO:0000313" key="1">
    <source>
        <dbReference type="EMBL" id="AKF14408.1"/>
    </source>
</evidence>
<dbReference type="Proteomes" id="UP000214372">
    <property type="component" value="Segment"/>
</dbReference>
<keyword evidence="2" id="KW-1185">Reference proteome</keyword>
<evidence type="ECO:0000313" key="2">
    <source>
        <dbReference type="Proteomes" id="UP000214372"/>
    </source>
</evidence>
<reference evidence="1 2" key="1">
    <citation type="journal article" date="2015" name="Genome Announc.">
        <title>Genome Sequence of Mycobacteriophage Phayonce.</title>
        <authorList>
            <person name="Pope W.H."/>
            <person name="Jacobetz E."/>
            <person name="Johnson C.A."/>
            <person name="Kihle B.L."/>
            <person name="Sobeski M.A."/>
            <person name="Werner M.B."/>
            <person name="Adkins N.L."/>
            <person name="Kramer Z.J."/>
            <person name="Montgomery M.T."/>
            <person name="Grubb S.R."/>
            <person name="Warner M.H."/>
            <person name="Bowman C.A."/>
            <person name="Russell D.A."/>
            <person name="Hatfull G.F."/>
        </authorList>
    </citation>
    <scope>NUCLEOTIDE SEQUENCE [LARGE SCALE GENOMIC DNA]</scope>
</reference>